<protein>
    <submittedName>
        <fullName evidence="2">DUF861 domain-containing protein</fullName>
    </submittedName>
</protein>
<organism evidence="2 3">
    <name type="scientific">Pseudomonas fakonensis</name>
    <dbReference type="NCBI Taxonomy" id="2842355"/>
    <lineage>
        <taxon>Bacteria</taxon>
        <taxon>Pseudomonadati</taxon>
        <taxon>Pseudomonadota</taxon>
        <taxon>Gammaproteobacteria</taxon>
        <taxon>Pseudomonadales</taxon>
        <taxon>Pseudomonadaceae</taxon>
        <taxon>Pseudomonas</taxon>
    </lineage>
</organism>
<dbReference type="PANTHER" id="PTHR40943:SF2">
    <property type="entry name" value="(S)-UREIDOGLYCINE AMINOHYDROLASE CUPIN DOMAIN-CONTAINING PROTEIN"/>
    <property type="match status" value="1"/>
</dbReference>
<reference evidence="2" key="1">
    <citation type="journal article" date="2021" name="Microorganisms">
        <title>The Ever-Expanding Pseudomonas Genus: Description of 43 New Species and Partition of the Pseudomonas putida Group.</title>
        <authorList>
            <person name="Girard L."/>
            <person name="Lood C."/>
            <person name="Hofte M."/>
            <person name="Vandamme P."/>
            <person name="Rokni-Zadeh H."/>
            <person name="van Noort V."/>
            <person name="Lavigne R."/>
            <person name="De Mot R."/>
        </authorList>
    </citation>
    <scope>NUCLEOTIDE SEQUENCE</scope>
    <source>
        <strain evidence="2">COW40</strain>
    </source>
</reference>
<dbReference type="EMBL" id="CP077076">
    <property type="protein sequence ID" value="QXH53746.1"/>
    <property type="molecule type" value="Genomic_DNA"/>
</dbReference>
<name>A0ABX8NBL8_9PSED</name>
<dbReference type="InterPro" id="IPR008579">
    <property type="entry name" value="UGlyAH_Cupin_dom"/>
</dbReference>
<evidence type="ECO:0000259" key="1">
    <source>
        <dbReference type="Pfam" id="PF05899"/>
    </source>
</evidence>
<proteinExistence type="predicted"/>
<gene>
    <name evidence="2" type="ORF">KSS94_11755</name>
</gene>
<accession>A0ABX8NBL8</accession>
<evidence type="ECO:0000313" key="3">
    <source>
        <dbReference type="Proteomes" id="UP001046350"/>
    </source>
</evidence>
<dbReference type="RefSeq" id="WP_217843142.1">
    <property type="nucleotide sequence ID" value="NZ_CP077076.1"/>
</dbReference>
<dbReference type="Pfam" id="PF05899">
    <property type="entry name" value="Cupin_3"/>
    <property type="match status" value="1"/>
</dbReference>
<keyword evidence="3" id="KW-1185">Reference proteome</keyword>
<sequence length="119" mass="13431">MTKPLTVFRELDIQPVRDLPFFEEVLQGSPHTLTSKYYHDEQQGRISGEWQASTGAWRIDYKVWEFCHVLSGCCVIELEGCAPVTLAAGDTFIIEPGAKGKWTVLEDMKKNFVILLPAS</sequence>
<evidence type="ECO:0000313" key="2">
    <source>
        <dbReference type="EMBL" id="QXH53746.1"/>
    </source>
</evidence>
<feature type="domain" description="(S)-ureidoglycine aminohydrolase cupin" evidence="1">
    <location>
        <begin position="48"/>
        <end position="112"/>
    </location>
</feature>
<dbReference type="Proteomes" id="UP001046350">
    <property type="component" value="Chromosome"/>
</dbReference>
<dbReference type="PANTHER" id="PTHR40943">
    <property type="entry name" value="CYTOPLASMIC PROTEIN-RELATED"/>
    <property type="match status" value="1"/>
</dbReference>